<dbReference type="Gene3D" id="1.20.1280.50">
    <property type="match status" value="1"/>
</dbReference>
<proteinExistence type="predicted"/>
<sequence>MESNKKAAVVVVQLPTEILEEILSRLRVKDLIRFKSVCKTWCQVISSQHLIQQHLNKSVFRAIHYERWVFGPCKSFITPKEKLPRDNLMEFVGSCDGLVCRYNRTQGIIHLSNPAINDDEYKLIIGNTSHMHLIRPYIDNGSWKSTQKIQKTYRYFERIGTLYNGTVHWPVNGSYALSSCTILSYDLQQETIGEIPGPPMIRQTHHSFTIGEVIGCLSAMLLNNKFYEIWVMKEYGIRES</sequence>
<accession>A0ABR0UH48</accession>
<dbReference type="SUPFAM" id="SSF81383">
    <property type="entry name" value="F-box domain"/>
    <property type="match status" value="1"/>
</dbReference>
<dbReference type="CDD" id="cd22157">
    <property type="entry name" value="F-box_AtFBW1-like"/>
    <property type="match status" value="1"/>
</dbReference>
<dbReference type="PANTHER" id="PTHR31672">
    <property type="entry name" value="BNACNNG10540D PROTEIN"/>
    <property type="match status" value="1"/>
</dbReference>
<evidence type="ECO:0000259" key="1">
    <source>
        <dbReference type="PROSITE" id="PS50181"/>
    </source>
</evidence>
<keyword evidence="3" id="KW-1185">Reference proteome</keyword>
<dbReference type="Proteomes" id="UP001318860">
    <property type="component" value="Unassembled WGS sequence"/>
</dbReference>
<comment type="caution">
    <text evidence="2">The sequence shown here is derived from an EMBL/GenBank/DDBJ whole genome shotgun (WGS) entry which is preliminary data.</text>
</comment>
<organism evidence="2 3">
    <name type="scientific">Rehmannia glutinosa</name>
    <name type="common">Chinese foxglove</name>
    <dbReference type="NCBI Taxonomy" id="99300"/>
    <lineage>
        <taxon>Eukaryota</taxon>
        <taxon>Viridiplantae</taxon>
        <taxon>Streptophyta</taxon>
        <taxon>Embryophyta</taxon>
        <taxon>Tracheophyta</taxon>
        <taxon>Spermatophyta</taxon>
        <taxon>Magnoliopsida</taxon>
        <taxon>eudicotyledons</taxon>
        <taxon>Gunneridae</taxon>
        <taxon>Pentapetalae</taxon>
        <taxon>asterids</taxon>
        <taxon>lamiids</taxon>
        <taxon>Lamiales</taxon>
        <taxon>Orobanchaceae</taxon>
        <taxon>Rehmannieae</taxon>
        <taxon>Rehmannia</taxon>
    </lineage>
</organism>
<dbReference type="InterPro" id="IPR050796">
    <property type="entry name" value="SCF_F-box_component"/>
</dbReference>
<feature type="domain" description="F-box" evidence="1">
    <location>
        <begin position="8"/>
        <end position="54"/>
    </location>
</feature>
<dbReference type="PANTHER" id="PTHR31672:SF13">
    <property type="entry name" value="F-BOX PROTEIN CPR30-LIKE"/>
    <property type="match status" value="1"/>
</dbReference>
<protein>
    <recommendedName>
        <fullName evidence="1">F-box domain-containing protein</fullName>
    </recommendedName>
</protein>
<name>A0ABR0UH48_REHGL</name>
<gene>
    <name evidence="2" type="ORF">DH2020_044648</name>
</gene>
<reference evidence="2 3" key="1">
    <citation type="journal article" date="2021" name="Comput. Struct. Biotechnol. J.">
        <title>De novo genome assembly of the potent medicinal plant Rehmannia glutinosa using nanopore technology.</title>
        <authorList>
            <person name="Ma L."/>
            <person name="Dong C."/>
            <person name="Song C."/>
            <person name="Wang X."/>
            <person name="Zheng X."/>
            <person name="Niu Y."/>
            <person name="Chen S."/>
            <person name="Feng W."/>
        </authorList>
    </citation>
    <scope>NUCLEOTIDE SEQUENCE [LARGE SCALE GENOMIC DNA]</scope>
    <source>
        <strain evidence="2">DH-2019</strain>
    </source>
</reference>
<dbReference type="Pfam" id="PF00646">
    <property type="entry name" value="F-box"/>
    <property type="match status" value="1"/>
</dbReference>
<dbReference type="PROSITE" id="PS50181">
    <property type="entry name" value="FBOX"/>
    <property type="match status" value="1"/>
</dbReference>
<dbReference type="EMBL" id="JABTTQ020002870">
    <property type="protein sequence ID" value="KAK6121606.1"/>
    <property type="molecule type" value="Genomic_DNA"/>
</dbReference>
<dbReference type="InterPro" id="IPR036047">
    <property type="entry name" value="F-box-like_dom_sf"/>
</dbReference>
<dbReference type="InterPro" id="IPR001810">
    <property type="entry name" value="F-box_dom"/>
</dbReference>
<evidence type="ECO:0000313" key="2">
    <source>
        <dbReference type="EMBL" id="KAK6121606.1"/>
    </source>
</evidence>
<evidence type="ECO:0000313" key="3">
    <source>
        <dbReference type="Proteomes" id="UP001318860"/>
    </source>
</evidence>
<dbReference type="SMART" id="SM00256">
    <property type="entry name" value="FBOX"/>
    <property type="match status" value="1"/>
</dbReference>